<reference evidence="4 5" key="1">
    <citation type="journal article" date="2016" name="Nat. Commun.">
        <title>Thousands of microbial genomes shed light on interconnected biogeochemical processes in an aquifer system.</title>
        <authorList>
            <person name="Anantharaman K."/>
            <person name="Brown C.T."/>
            <person name="Hug L.A."/>
            <person name="Sharon I."/>
            <person name="Castelle C.J."/>
            <person name="Probst A.J."/>
            <person name="Thomas B.C."/>
            <person name="Singh A."/>
            <person name="Wilkins M.J."/>
            <person name="Karaoz U."/>
            <person name="Brodie E.L."/>
            <person name="Williams K.H."/>
            <person name="Hubbard S.S."/>
            <person name="Banfield J.F."/>
        </authorList>
    </citation>
    <scope>NUCLEOTIDE SEQUENCE [LARGE SCALE GENOMIC DNA]</scope>
</reference>
<dbReference type="InterPro" id="IPR029063">
    <property type="entry name" value="SAM-dependent_MTases_sf"/>
</dbReference>
<dbReference type="GO" id="GO:0008168">
    <property type="term" value="F:methyltransferase activity"/>
    <property type="evidence" value="ECO:0007669"/>
    <property type="project" value="UniProtKB-KW"/>
</dbReference>
<dbReference type="PANTHER" id="PTHR43861:SF1">
    <property type="entry name" value="TRANS-ACONITATE 2-METHYLTRANSFERASE"/>
    <property type="match status" value="1"/>
</dbReference>
<keyword evidence="2" id="KW-0808">Transferase</keyword>
<evidence type="ECO:0000259" key="3">
    <source>
        <dbReference type="Pfam" id="PF13649"/>
    </source>
</evidence>
<comment type="caution">
    <text evidence="4">The sequence shown here is derived from an EMBL/GenBank/DDBJ whole genome shotgun (WGS) entry which is preliminary data.</text>
</comment>
<dbReference type="Proteomes" id="UP000176424">
    <property type="component" value="Unassembled WGS sequence"/>
</dbReference>
<dbReference type="InterPro" id="IPR041698">
    <property type="entry name" value="Methyltransf_25"/>
</dbReference>
<dbReference type="CDD" id="cd02440">
    <property type="entry name" value="AdoMet_MTases"/>
    <property type="match status" value="1"/>
</dbReference>
<accession>A0A1F4ZPL6</accession>
<dbReference type="SUPFAM" id="SSF53335">
    <property type="entry name" value="S-adenosyl-L-methionine-dependent methyltransferases"/>
    <property type="match status" value="1"/>
</dbReference>
<evidence type="ECO:0000256" key="2">
    <source>
        <dbReference type="ARBA" id="ARBA00022679"/>
    </source>
</evidence>
<feature type="domain" description="Methyltransferase" evidence="3">
    <location>
        <begin position="52"/>
        <end position="141"/>
    </location>
</feature>
<dbReference type="AlphaFoldDB" id="A0A1F4ZPL6"/>
<dbReference type="STRING" id="1797263.A2397_03635"/>
<organism evidence="4 5">
    <name type="scientific">Candidatus Amesbacteria bacterium RIFOXYB1_FULL_44_23</name>
    <dbReference type="NCBI Taxonomy" id="1797263"/>
    <lineage>
        <taxon>Bacteria</taxon>
        <taxon>Candidatus Amesiibacteriota</taxon>
    </lineage>
</organism>
<dbReference type="Pfam" id="PF13649">
    <property type="entry name" value="Methyltransf_25"/>
    <property type="match status" value="1"/>
</dbReference>
<sequence>MQNMKTERELKTVGFYDKSAEAWTSMHGGNEGNSYWQDEMARFHELLPTGKVLEIGSGAGKDAAALIALGYDYVGTDASKGLIEVAQKRNPGAKFVNVAVEDLNFGEEKFDGFWTAATLLHIPKDEIDEALGSIKSQLKPGLAGFISMKAGAGEREDKETSRWFAYYSQEEFREILERNGFVVAEENTRKGEKDWWICYWVKS</sequence>
<dbReference type="EMBL" id="MEXR01000060">
    <property type="protein sequence ID" value="OGD08295.1"/>
    <property type="molecule type" value="Genomic_DNA"/>
</dbReference>
<evidence type="ECO:0000313" key="5">
    <source>
        <dbReference type="Proteomes" id="UP000176424"/>
    </source>
</evidence>
<proteinExistence type="predicted"/>
<gene>
    <name evidence="4" type="ORF">A2397_03635</name>
</gene>
<name>A0A1F4ZPL6_9BACT</name>
<evidence type="ECO:0000256" key="1">
    <source>
        <dbReference type="ARBA" id="ARBA00022603"/>
    </source>
</evidence>
<keyword evidence="1" id="KW-0489">Methyltransferase</keyword>
<dbReference type="Gene3D" id="3.40.50.150">
    <property type="entry name" value="Vaccinia Virus protein VP39"/>
    <property type="match status" value="1"/>
</dbReference>
<protein>
    <recommendedName>
        <fullName evidence="3">Methyltransferase domain-containing protein</fullName>
    </recommendedName>
</protein>
<dbReference type="PANTHER" id="PTHR43861">
    <property type="entry name" value="TRANS-ACONITATE 2-METHYLTRANSFERASE-RELATED"/>
    <property type="match status" value="1"/>
</dbReference>
<evidence type="ECO:0000313" key="4">
    <source>
        <dbReference type="EMBL" id="OGD08295.1"/>
    </source>
</evidence>
<dbReference type="GO" id="GO:0032259">
    <property type="term" value="P:methylation"/>
    <property type="evidence" value="ECO:0007669"/>
    <property type="project" value="UniProtKB-KW"/>
</dbReference>